<evidence type="ECO:0000259" key="5">
    <source>
        <dbReference type="PROSITE" id="PS50931"/>
    </source>
</evidence>
<dbReference type="RefSeq" id="WP_380549645.1">
    <property type="nucleotide sequence ID" value="NZ_JBHEZY010000002.1"/>
</dbReference>
<dbReference type="InterPro" id="IPR036390">
    <property type="entry name" value="WH_DNA-bd_sf"/>
</dbReference>
<comment type="similarity">
    <text evidence="1">Belongs to the LysR transcriptional regulatory family.</text>
</comment>
<proteinExistence type="inferred from homology"/>
<evidence type="ECO:0000313" key="7">
    <source>
        <dbReference type="Proteomes" id="UP001592530"/>
    </source>
</evidence>
<dbReference type="Gene3D" id="1.10.10.10">
    <property type="entry name" value="Winged helix-like DNA-binding domain superfamily/Winged helix DNA-binding domain"/>
    <property type="match status" value="1"/>
</dbReference>
<evidence type="ECO:0000256" key="1">
    <source>
        <dbReference type="ARBA" id="ARBA00009437"/>
    </source>
</evidence>
<reference evidence="6 7" key="1">
    <citation type="submission" date="2024-09" db="EMBL/GenBank/DDBJ databases">
        <authorList>
            <person name="Lee S.D."/>
        </authorList>
    </citation>
    <scope>NUCLEOTIDE SEQUENCE [LARGE SCALE GENOMIC DNA]</scope>
    <source>
        <strain evidence="6 7">N1-3</strain>
    </source>
</reference>
<gene>
    <name evidence="6" type="ORF">ACEZDB_06245</name>
</gene>
<dbReference type="Gene3D" id="3.40.190.290">
    <property type="match status" value="1"/>
</dbReference>
<dbReference type="InterPro" id="IPR050950">
    <property type="entry name" value="HTH-type_LysR_regulators"/>
</dbReference>
<evidence type="ECO:0000256" key="2">
    <source>
        <dbReference type="ARBA" id="ARBA00023015"/>
    </source>
</evidence>
<dbReference type="Pfam" id="PF03466">
    <property type="entry name" value="LysR_substrate"/>
    <property type="match status" value="1"/>
</dbReference>
<evidence type="ECO:0000313" key="6">
    <source>
        <dbReference type="EMBL" id="MFC1430261.1"/>
    </source>
</evidence>
<sequence>MELRQLEYFVAVAEEANFTRAAERVHISQSGVSAQIRQLEQELGAQLLDRAGRSGRTATLTQAGAAALGHARAALASADALQKAVDEVNGLVRGRLVVGMVTACTVTPLFDALAAFHRSHPAIQITLVEDTSDQLVERVRDGALDLALIGASGTAPAGLDALPIVSERLVALVPPDHPLAARSRTTLDRVCAHPIVCLPQGTGIRTVFDAACAAAGLRPDIALQASAPTAVADLAARGLGVAVLSESMASLGSTGSAGSAGSAAVDCADRLVAVPIEDVDTPAVLALVWTATGGPALRELLLHCRREFTPSI</sequence>
<dbReference type="SUPFAM" id="SSF46785">
    <property type="entry name" value="Winged helix' DNA-binding domain"/>
    <property type="match status" value="1"/>
</dbReference>
<dbReference type="InterPro" id="IPR000847">
    <property type="entry name" value="LysR_HTH_N"/>
</dbReference>
<keyword evidence="3" id="KW-0238">DNA-binding</keyword>
<dbReference type="Pfam" id="PF00126">
    <property type="entry name" value="HTH_1"/>
    <property type="match status" value="1"/>
</dbReference>
<name>A0ABV6WWA3_9ACTN</name>
<keyword evidence="4" id="KW-0804">Transcription</keyword>
<evidence type="ECO:0000256" key="3">
    <source>
        <dbReference type="ARBA" id="ARBA00023125"/>
    </source>
</evidence>
<protein>
    <submittedName>
        <fullName evidence="6">LysR family transcriptional regulator</fullName>
    </submittedName>
</protein>
<dbReference type="Proteomes" id="UP001592530">
    <property type="component" value="Unassembled WGS sequence"/>
</dbReference>
<dbReference type="PRINTS" id="PR00039">
    <property type="entry name" value="HTHLYSR"/>
</dbReference>
<feature type="domain" description="HTH lysR-type" evidence="5">
    <location>
        <begin position="1"/>
        <end position="59"/>
    </location>
</feature>
<dbReference type="EMBL" id="JBHEZY010000002">
    <property type="protein sequence ID" value="MFC1430261.1"/>
    <property type="molecule type" value="Genomic_DNA"/>
</dbReference>
<dbReference type="SUPFAM" id="SSF53850">
    <property type="entry name" value="Periplasmic binding protein-like II"/>
    <property type="match status" value="1"/>
</dbReference>
<dbReference type="InterPro" id="IPR036388">
    <property type="entry name" value="WH-like_DNA-bd_sf"/>
</dbReference>
<keyword evidence="2" id="KW-0805">Transcription regulation</keyword>
<comment type="caution">
    <text evidence="6">The sequence shown here is derived from an EMBL/GenBank/DDBJ whole genome shotgun (WGS) entry which is preliminary data.</text>
</comment>
<organism evidence="6 7">
    <name type="scientific">Streptacidiphilus alkalitolerans</name>
    <dbReference type="NCBI Taxonomy" id="3342712"/>
    <lineage>
        <taxon>Bacteria</taxon>
        <taxon>Bacillati</taxon>
        <taxon>Actinomycetota</taxon>
        <taxon>Actinomycetes</taxon>
        <taxon>Kitasatosporales</taxon>
        <taxon>Streptomycetaceae</taxon>
        <taxon>Streptacidiphilus</taxon>
    </lineage>
</organism>
<dbReference type="PANTHER" id="PTHR30419">
    <property type="entry name" value="HTH-TYPE TRANSCRIPTIONAL REGULATOR YBHD"/>
    <property type="match status" value="1"/>
</dbReference>
<accession>A0ABV6WWA3</accession>
<dbReference type="PROSITE" id="PS50931">
    <property type="entry name" value="HTH_LYSR"/>
    <property type="match status" value="1"/>
</dbReference>
<dbReference type="InterPro" id="IPR005119">
    <property type="entry name" value="LysR_subst-bd"/>
</dbReference>
<evidence type="ECO:0000256" key="4">
    <source>
        <dbReference type="ARBA" id="ARBA00023163"/>
    </source>
</evidence>